<evidence type="ECO:0000313" key="3">
    <source>
        <dbReference type="Proteomes" id="UP001205843"/>
    </source>
</evidence>
<proteinExistence type="predicted"/>
<evidence type="ECO:0000313" key="2">
    <source>
        <dbReference type="EMBL" id="MCP1674425.1"/>
    </source>
</evidence>
<sequence length="108" mass="11754">MRGRRATNHTLSRSVLLAAALLAGTVLLAPLAMSAEKRWVVERQRDLMHGSEIAGAGIRAREAQDPGGDTMRPGPSVICGPWAATKVRYPRYIARTCARWRMGQSTPA</sequence>
<dbReference type="AlphaFoldDB" id="A0AAE3G252"/>
<dbReference type="RefSeq" id="WP_253476398.1">
    <property type="nucleotide sequence ID" value="NZ_JALJXV010000003.1"/>
</dbReference>
<feature type="region of interest" description="Disordered" evidence="1">
    <location>
        <begin position="57"/>
        <end position="76"/>
    </location>
</feature>
<protein>
    <submittedName>
        <fullName evidence="2">Uncharacterized protein</fullName>
    </submittedName>
</protein>
<dbReference type="EMBL" id="JALJXV010000003">
    <property type="protein sequence ID" value="MCP1674425.1"/>
    <property type="molecule type" value="Genomic_DNA"/>
</dbReference>
<dbReference type="Proteomes" id="UP001205843">
    <property type="component" value="Unassembled WGS sequence"/>
</dbReference>
<name>A0AAE3G252_9GAMM</name>
<keyword evidence="3" id="KW-1185">Reference proteome</keyword>
<accession>A0AAE3G252</accession>
<comment type="caution">
    <text evidence="2">The sequence shown here is derived from an EMBL/GenBank/DDBJ whole genome shotgun (WGS) entry which is preliminary data.</text>
</comment>
<evidence type="ECO:0000256" key="1">
    <source>
        <dbReference type="SAM" id="MobiDB-lite"/>
    </source>
</evidence>
<organism evidence="2 3">
    <name type="scientific">Natronocella acetinitrilica</name>
    <dbReference type="NCBI Taxonomy" id="414046"/>
    <lineage>
        <taxon>Bacteria</taxon>
        <taxon>Pseudomonadati</taxon>
        <taxon>Pseudomonadota</taxon>
        <taxon>Gammaproteobacteria</taxon>
        <taxon>Chromatiales</taxon>
        <taxon>Ectothiorhodospiraceae</taxon>
        <taxon>Natronocella</taxon>
    </lineage>
</organism>
<reference evidence="2" key="1">
    <citation type="submission" date="2022-03" db="EMBL/GenBank/DDBJ databases">
        <title>Genomic Encyclopedia of Type Strains, Phase III (KMG-III): the genomes of soil and plant-associated and newly described type strains.</title>
        <authorList>
            <person name="Whitman W."/>
        </authorList>
    </citation>
    <scope>NUCLEOTIDE SEQUENCE</scope>
    <source>
        <strain evidence="2">ANL 6-2</strain>
    </source>
</reference>
<gene>
    <name evidence="2" type="ORF">J2T57_001527</name>
</gene>